<dbReference type="EMBL" id="CP034951">
    <property type="protein sequence ID" value="QAA82041.1"/>
    <property type="molecule type" value="Genomic_DNA"/>
</dbReference>
<dbReference type="OrthoDB" id="7206705at2"/>
<evidence type="ECO:0000313" key="1">
    <source>
        <dbReference type="EMBL" id="QAA82041.1"/>
    </source>
</evidence>
<organism evidence="1 2">
    <name type="scientific">Aequorivita ciconiae</name>
    <dbReference type="NCBI Taxonomy" id="2494375"/>
    <lineage>
        <taxon>Bacteria</taxon>
        <taxon>Pseudomonadati</taxon>
        <taxon>Bacteroidota</taxon>
        <taxon>Flavobacteriia</taxon>
        <taxon>Flavobacteriales</taxon>
        <taxon>Flavobacteriaceae</taxon>
        <taxon>Aequorivita</taxon>
    </lineage>
</organism>
<dbReference type="SUPFAM" id="SSF75169">
    <property type="entry name" value="DsrEFH-like"/>
    <property type="match status" value="1"/>
</dbReference>
<accession>A0A410G476</accession>
<dbReference type="Pfam" id="PF02635">
    <property type="entry name" value="DsrE"/>
    <property type="match status" value="1"/>
</dbReference>
<protein>
    <submittedName>
        <fullName evidence="1">Uncharacterized protein</fullName>
    </submittedName>
</protein>
<dbReference type="PANTHER" id="PTHR37691">
    <property type="entry name" value="BLR3518 PROTEIN"/>
    <property type="match status" value="1"/>
</dbReference>
<dbReference type="AlphaFoldDB" id="A0A410G476"/>
<proteinExistence type="predicted"/>
<dbReference type="KEGG" id="aev:EI546_10030"/>
<dbReference type="PANTHER" id="PTHR37691:SF1">
    <property type="entry name" value="BLR3518 PROTEIN"/>
    <property type="match status" value="1"/>
</dbReference>
<evidence type="ECO:0000313" key="2">
    <source>
        <dbReference type="Proteomes" id="UP000285517"/>
    </source>
</evidence>
<dbReference type="InterPro" id="IPR003787">
    <property type="entry name" value="Sulphur_relay_DsrE/F-like"/>
</dbReference>
<dbReference type="InterPro" id="IPR027396">
    <property type="entry name" value="DsrEFH-like"/>
</dbReference>
<reference evidence="1 2" key="1">
    <citation type="submission" date="2019-01" db="EMBL/GenBank/DDBJ databases">
        <title>Complete genome sequencing of Aequorivita sp. H23M31.</title>
        <authorList>
            <person name="Bae J.-W."/>
        </authorList>
    </citation>
    <scope>NUCLEOTIDE SEQUENCE [LARGE SCALE GENOMIC DNA]</scope>
    <source>
        <strain evidence="1 2">H23M31</strain>
    </source>
</reference>
<gene>
    <name evidence="1" type="ORF">EI546_10030</name>
</gene>
<dbReference type="Proteomes" id="UP000285517">
    <property type="component" value="Chromosome"/>
</dbReference>
<sequence length="177" mass="19934">MFRVLSISIVLIGIGFNMNAQVWKTPTIEGYGRIMEFEDVAIKPDSTKEYKVLFHITSDKEREGVNASLWKMARLINLLEDSGVPKRNIHLVGVISGAATPITLSEESYFKKLHKSNPNLDLMKKLTDYKVIIHLCGQAAAKNDVDPKTDLNPYTKLTLSALIDIPTYQMQGYVVMF</sequence>
<dbReference type="Gene3D" id="3.40.1260.10">
    <property type="entry name" value="DsrEFH-like"/>
    <property type="match status" value="1"/>
</dbReference>
<keyword evidence="2" id="KW-1185">Reference proteome</keyword>
<name>A0A410G476_9FLAO</name>
<dbReference type="RefSeq" id="WP_128250415.1">
    <property type="nucleotide sequence ID" value="NZ_CP034951.1"/>
</dbReference>